<protein>
    <submittedName>
        <fullName evidence="1">Uncharacterized protein</fullName>
    </submittedName>
</protein>
<comment type="caution">
    <text evidence="1">The sequence shown here is derived from an EMBL/GenBank/DDBJ whole genome shotgun (WGS) entry which is preliminary data.</text>
</comment>
<reference evidence="1 2" key="1">
    <citation type="submission" date="2017-09" db="EMBL/GenBank/DDBJ databases">
        <title>Depth-based differentiation of microbial function through sediment-hosted aquifers and enrichment of novel symbionts in the deep terrestrial subsurface.</title>
        <authorList>
            <person name="Probst A.J."/>
            <person name="Ladd B."/>
            <person name="Jarett J.K."/>
            <person name="Geller-Mcgrath D.E."/>
            <person name="Sieber C.M."/>
            <person name="Emerson J.B."/>
            <person name="Anantharaman K."/>
            <person name="Thomas B.C."/>
            <person name="Malmstrom R."/>
            <person name="Stieglmeier M."/>
            <person name="Klingl A."/>
            <person name="Woyke T."/>
            <person name="Ryan C.M."/>
            <person name="Banfield J.F."/>
        </authorList>
    </citation>
    <scope>NUCLEOTIDE SEQUENCE [LARGE SCALE GENOMIC DNA]</scope>
    <source>
        <strain evidence="1">CG23_combo_of_CG06-09_8_20_14_all_40_13</strain>
    </source>
</reference>
<evidence type="ECO:0000313" key="2">
    <source>
        <dbReference type="Proteomes" id="UP000231567"/>
    </source>
</evidence>
<gene>
    <name evidence="1" type="ORF">COX39_01395</name>
</gene>
<organism evidence="1 2">
    <name type="scientific">Candidatus Nealsonbacteria bacterium CG23_combo_of_CG06-09_8_20_14_all_40_13</name>
    <dbReference type="NCBI Taxonomy" id="1974724"/>
    <lineage>
        <taxon>Bacteria</taxon>
        <taxon>Candidatus Nealsoniibacteriota</taxon>
    </lineage>
</organism>
<dbReference type="EMBL" id="PCRM01000022">
    <property type="protein sequence ID" value="PIP21733.1"/>
    <property type="molecule type" value="Genomic_DNA"/>
</dbReference>
<accession>A0A2G9YSN5</accession>
<proteinExistence type="predicted"/>
<name>A0A2G9YSN5_9BACT</name>
<dbReference type="Proteomes" id="UP000231567">
    <property type="component" value="Unassembled WGS sequence"/>
</dbReference>
<sequence>MVTREMVENVEERLKIAQGRLRQLCTVLESKRMQDWDFLIEAERVLKKFIFFRQKLLLEQLTEHLNEIDRADLVERIAAQLKGGEKGEVLSLRSGRDSGGI</sequence>
<dbReference type="AlphaFoldDB" id="A0A2G9YSN5"/>
<evidence type="ECO:0000313" key="1">
    <source>
        <dbReference type="EMBL" id="PIP21733.1"/>
    </source>
</evidence>